<organism evidence="1 2">
    <name type="scientific">Solanum commersonii</name>
    <name type="common">Commerson's wild potato</name>
    <name type="synonym">Commerson's nightshade</name>
    <dbReference type="NCBI Taxonomy" id="4109"/>
    <lineage>
        <taxon>Eukaryota</taxon>
        <taxon>Viridiplantae</taxon>
        <taxon>Streptophyta</taxon>
        <taxon>Embryophyta</taxon>
        <taxon>Tracheophyta</taxon>
        <taxon>Spermatophyta</taxon>
        <taxon>Magnoliopsida</taxon>
        <taxon>eudicotyledons</taxon>
        <taxon>Gunneridae</taxon>
        <taxon>Pentapetalae</taxon>
        <taxon>asterids</taxon>
        <taxon>lamiids</taxon>
        <taxon>Solanales</taxon>
        <taxon>Solanaceae</taxon>
        <taxon>Solanoideae</taxon>
        <taxon>Solaneae</taxon>
        <taxon>Solanum</taxon>
    </lineage>
</organism>
<keyword evidence="2" id="KW-1185">Reference proteome</keyword>
<protein>
    <submittedName>
        <fullName evidence="1">Uncharacterized protein</fullName>
    </submittedName>
</protein>
<dbReference type="EMBL" id="JACXVP010000010">
    <property type="protein sequence ID" value="KAG5579904.1"/>
    <property type="molecule type" value="Genomic_DNA"/>
</dbReference>
<evidence type="ECO:0000313" key="2">
    <source>
        <dbReference type="Proteomes" id="UP000824120"/>
    </source>
</evidence>
<gene>
    <name evidence="1" type="ORF">H5410_050531</name>
</gene>
<dbReference type="AlphaFoldDB" id="A0A9J5WY58"/>
<accession>A0A9J5WY58</accession>
<proteinExistence type="predicted"/>
<reference evidence="1 2" key="1">
    <citation type="submission" date="2020-09" db="EMBL/GenBank/DDBJ databases">
        <title>De no assembly of potato wild relative species, Solanum commersonii.</title>
        <authorList>
            <person name="Cho K."/>
        </authorList>
    </citation>
    <scope>NUCLEOTIDE SEQUENCE [LARGE SCALE GENOMIC DNA]</scope>
    <source>
        <strain evidence="1">LZ3.2</strain>
        <tissue evidence="1">Leaf</tissue>
    </source>
</reference>
<sequence>MQEGEPKGRELSYVMHENPLIDHRSDLQTPATTKVLLIKQNRVTKVQEHNNKNRIKLRMEINRLMTKME</sequence>
<evidence type="ECO:0000313" key="1">
    <source>
        <dbReference type="EMBL" id="KAG5579904.1"/>
    </source>
</evidence>
<comment type="caution">
    <text evidence="1">The sequence shown here is derived from an EMBL/GenBank/DDBJ whole genome shotgun (WGS) entry which is preliminary data.</text>
</comment>
<dbReference type="Proteomes" id="UP000824120">
    <property type="component" value="Chromosome 10"/>
</dbReference>
<name>A0A9J5WY58_SOLCO</name>